<dbReference type="Proteomes" id="UP001319060">
    <property type="component" value="Unassembled WGS sequence"/>
</dbReference>
<keyword evidence="3 6" id="KW-0328">Glycosyltransferase</keyword>
<dbReference type="InterPro" id="IPR029057">
    <property type="entry name" value="PRTase-like"/>
</dbReference>
<evidence type="ECO:0000256" key="1">
    <source>
        <dbReference type="ARBA" id="ARBA00005565"/>
    </source>
</evidence>
<feature type="domain" description="Phosphoribosyltransferase" evidence="7">
    <location>
        <begin position="9"/>
        <end position="155"/>
    </location>
</feature>
<keyword evidence="6" id="KW-0694">RNA-binding</keyword>
<proteinExistence type="inferred from homology"/>
<keyword evidence="2 6" id="KW-0806">Transcription termination</keyword>
<comment type="subunit">
    <text evidence="6">Homodimer and homohexamer; in equilibrium.</text>
</comment>
<evidence type="ECO:0000256" key="6">
    <source>
        <dbReference type="HAMAP-Rule" id="MF_01219"/>
    </source>
</evidence>
<evidence type="ECO:0000256" key="5">
    <source>
        <dbReference type="ARBA" id="ARBA00023163"/>
    </source>
</evidence>
<comment type="similarity">
    <text evidence="1 6">Belongs to the purine/pyrimidine phosphoribosyltransferase family. PyrR subfamily.</text>
</comment>
<keyword evidence="6 8" id="KW-0808">Transferase</keyword>
<dbReference type="CDD" id="cd06223">
    <property type="entry name" value="PRTases_typeI"/>
    <property type="match status" value="1"/>
</dbReference>
<evidence type="ECO:0000256" key="3">
    <source>
        <dbReference type="ARBA" id="ARBA00022676"/>
    </source>
</evidence>
<dbReference type="NCBIfam" id="NF003549">
    <property type="entry name" value="PRK05205.1-5"/>
    <property type="match status" value="1"/>
</dbReference>
<keyword evidence="4 6" id="KW-0805">Transcription regulation</keyword>
<dbReference type="InterPro" id="IPR000836">
    <property type="entry name" value="PRTase_dom"/>
</dbReference>
<evidence type="ECO:0000313" key="8">
    <source>
        <dbReference type="EMBL" id="MBN3545919.1"/>
    </source>
</evidence>
<dbReference type="NCBIfam" id="NF003548">
    <property type="entry name" value="PRK05205.1-4"/>
    <property type="match status" value="1"/>
</dbReference>
<comment type="caution">
    <text evidence="8">The sequence shown here is derived from an EMBL/GenBank/DDBJ whole genome shotgun (WGS) entry which is preliminary data.</text>
</comment>
<dbReference type="Pfam" id="PF00156">
    <property type="entry name" value="Pribosyltran"/>
    <property type="match status" value="1"/>
</dbReference>
<dbReference type="Gene3D" id="3.40.50.2020">
    <property type="match status" value="1"/>
</dbReference>
<keyword evidence="9" id="KW-1185">Reference proteome</keyword>
<keyword evidence="5 6" id="KW-0804">Transcription</keyword>
<dbReference type="InterPro" id="IPR050137">
    <property type="entry name" value="PyrR_bifunctional"/>
</dbReference>
<dbReference type="EC" id="2.4.2.9" evidence="6"/>
<comment type="function">
    <text evidence="6">Regulates transcriptional attenuation of the pyrimidine nucleotide (pyr) operon by binding in a uridine-dependent manner to specific sites on pyr mRNA. This disrupts an antiterminator hairpin in the RNA and favors formation of a downstream transcription terminator, leading to a reduced expression of downstream genes.</text>
</comment>
<evidence type="ECO:0000313" key="9">
    <source>
        <dbReference type="Proteomes" id="UP001319060"/>
    </source>
</evidence>
<dbReference type="GO" id="GO:0004845">
    <property type="term" value="F:uracil phosphoribosyltransferase activity"/>
    <property type="evidence" value="ECO:0007669"/>
    <property type="project" value="UniProtKB-EC"/>
</dbReference>
<accession>A0ABS2ZEZ3</accession>
<feature type="short sequence motif" description="PRPP-binding" evidence="6">
    <location>
        <begin position="101"/>
        <end position="113"/>
    </location>
</feature>
<dbReference type="PANTHER" id="PTHR11608">
    <property type="entry name" value="BIFUNCTIONAL PROTEIN PYRR"/>
    <property type="match status" value="1"/>
</dbReference>
<dbReference type="PANTHER" id="PTHR11608:SF0">
    <property type="entry name" value="BIFUNCTIONAL PROTEIN PYRR"/>
    <property type="match status" value="1"/>
</dbReference>
<dbReference type="HAMAP" id="MF_01219">
    <property type="entry name" value="PyrR"/>
    <property type="match status" value="1"/>
</dbReference>
<sequence>MMSKTVLMDDQAIRRALTRIAHEIIERNKGVKNIVLAGIKTRGEFLAKRLAERIEQIEGNAVTVGVIDITLYRDDLKIKTDDSEPEVKGTDIPVEVTDKKIILVDDVLYTGRTVRAGMDAIMDLGRASNIQLAVLIDRGHRELPIRADYVGKNVPTSSEEIISASLIEVDGFDEVAISTNK</sequence>
<protein>
    <recommendedName>
        <fullName evidence="6">Bifunctional protein PyrR</fullName>
    </recommendedName>
    <domain>
        <recommendedName>
            <fullName evidence="6">Pyrimidine operon regulatory protein</fullName>
        </recommendedName>
    </domain>
    <domain>
        <recommendedName>
            <fullName evidence="6">Uracil phosphoribosyltransferase</fullName>
            <shortName evidence="6">UPRTase</shortName>
            <ecNumber evidence="6">2.4.2.9</ecNumber>
        </recommendedName>
    </domain>
</protein>
<comment type="function">
    <text evidence="6">Also displays a weak uracil phosphoribosyltransferase activity which is not physiologically significant.</text>
</comment>
<name>A0ABS2ZEZ3_9BACL</name>
<reference evidence="8 9" key="1">
    <citation type="submission" date="2021-01" db="EMBL/GenBank/DDBJ databases">
        <title>Genome Sequencing of Type Strains.</title>
        <authorList>
            <person name="Lemaire J.F."/>
            <person name="Inderbitzin P."/>
            <person name="Collins S.B."/>
            <person name="Wespe N."/>
            <person name="Knight-Connoni V."/>
        </authorList>
    </citation>
    <scope>NUCLEOTIDE SEQUENCE [LARGE SCALE GENOMIC DNA]</scope>
    <source>
        <strain evidence="8 9">DSM 14730</strain>
    </source>
</reference>
<evidence type="ECO:0000256" key="4">
    <source>
        <dbReference type="ARBA" id="ARBA00023015"/>
    </source>
</evidence>
<gene>
    <name evidence="6 8" type="primary">pyrR</name>
    <name evidence="8" type="ORF">JYA64_11485</name>
</gene>
<dbReference type="EMBL" id="JAFHKS010000043">
    <property type="protein sequence ID" value="MBN3545919.1"/>
    <property type="molecule type" value="Genomic_DNA"/>
</dbReference>
<evidence type="ECO:0000256" key="2">
    <source>
        <dbReference type="ARBA" id="ARBA00022472"/>
    </source>
</evidence>
<dbReference type="InterPro" id="IPR023050">
    <property type="entry name" value="PyrR"/>
</dbReference>
<dbReference type="SUPFAM" id="SSF53271">
    <property type="entry name" value="PRTase-like"/>
    <property type="match status" value="1"/>
</dbReference>
<organism evidence="8 9">
    <name type="scientific">Fictibacillus barbaricus</name>
    <dbReference type="NCBI Taxonomy" id="182136"/>
    <lineage>
        <taxon>Bacteria</taxon>
        <taxon>Bacillati</taxon>
        <taxon>Bacillota</taxon>
        <taxon>Bacilli</taxon>
        <taxon>Bacillales</taxon>
        <taxon>Fictibacillaceae</taxon>
        <taxon>Fictibacillus</taxon>
    </lineage>
</organism>
<comment type="catalytic activity">
    <reaction evidence="6">
        <text>UMP + diphosphate = 5-phospho-alpha-D-ribose 1-diphosphate + uracil</text>
        <dbReference type="Rhea" id="RHEA:13017"/>
        <dbReference type="ChEBI" id="CHEBI:17568"/>
        <dbReference type="ChEBI" id="CHEBI:33019"/>
        <dbReference type="ChEBI" id="CHEBI:57865"/>
        <dbReference type="ChEBI" id="CHEBI:58017"/>
        <dbReference type="EC" id="2.4.2.9"/>
    </reaction>
</comment>
<evidence type="ECO:0000259" key="7">
    <source>
        <dbReference type="Pfam" id="PF00156"/>
    </source>
</evidence>